<dbReference type="EC" id="2.1.1.63" evidence="9"/>
<dbReference type="HAMAP" id="MF_00772">
    <property type="entry name" value="OGT"/>
    <property type="match status" value="1"/>
</dbReference>
<evidence type="ECO:0000259" key="10">
    <source>
        <dbReference type="Pfam" id="PF01035"/>
    </source>
</evidence>
<dbReference type="InterPro" id="IPR023546">
    <property type="entry name" value="MGMT"/>
</dbReference>
<dbReference type="Pfam" id="PF02870">
    <property type="entry name" value="Methyltransf_1N"/>
    <property type="match status" value="1"/>
</dbReference>
<dbReference type="InterPro" id="IPR001497">
    <property type="entry name" value="MethylDNA_cys_MeTrfase_AS"/>
</dbReference>
<dbReference type="Proteomes" id="UP000294813">
    <property type="component" value="Unassembled WGS sequence"/>
</dbReference>
<dbReference type="GO" id="GO:0005737">
    <property type="term" value="C:cytoplasm"/>
    <property type="evidence" value="ECO:0007669"/>
    <property type="project" value="UniProtKB-SubCell"/>
</dbReference>
<comment type="caution">
    <text evidence="12">The sequence shown here is derived from an EMBL/GenBank/DDBJ whole genome shotgun (WGS) entry which is preliminary data.</text>
</comment>
<evidence type="ECO:0000256" key="5">
    <source>
        <dbReference type="ARBA" id="ARBA00022679"/>
    </source>
</evidence>
<evidence type="ECO:0000256" key="1">
    <source>
        <dbReference type="ARBA" id="ARBA00001286"/>
    </source>
</evidence>
<dbReference type="GO" id="GO:0003908">
    <property type="term" value="F:methylated-DNA-[protein]-cysteine S-methyltransferase activity"/>
    <property type="evidence" value="ECO:0007669"/>
    <property type="project" value="UniProtKB-UniRule"/>
</dbReference>
<dbReference type="InterPro" id="IPR036631">
    <property type="entry name" value="MGMT_N_sf"/>
</dbReference>
<evidence type="ECO:0000256" key="6">
    <source>
        <dbReference type="ARBA" id="ARBA00022763"/>
    </source>
</evidence>
<evidence type="ECO:0000256" key="7">
    <source>
        <dbReference type="ARBA" id="ARBA00023204"/>
    </source>
</evidence>
<accession>A0A4R2RRN9</accession>
<evidence type="ECO:0000256" key="9">
    <source>
        <dbReference type="HAMAP-Rule" id="MF_00772"/>
    </source>
</evidence>
<dbReference type="SUPFAM" id="SSF53155">
    <property type="entry name" value="Methylated DNA-protein cysteine methyltransferase domain"/>
    <property type="match status" value="1"/>
</dbReference>
<dbReference type="InterPro" id="IPR014048">
    <property type="entry name" value="MethylDNA_cys_MeTrfase_DNA-bd"/>
</dbReference>
<reference evidence="12 13" key="1">
    <citation type="submission" date="2019-03" db="EMBL/GenBank/DDBJ databases">
        <title>Genomic Encyclopedia of Type Strains, Phase IV (KMG-IV): sequencing the most valuable type-strain genomes for metagenomic binning, comparative biology and taxonomic classification.</title>
        <authorList>
            <person name="Goeker M."/>
        </authorList>
    </citation>
    <scope>NUCLEOTIDE SEQUENCE [LARGE SCALE GENOMIC DNA]</scope>
    <source>
        <strain evidence="12 13">DSM 11170</strain>
    </source>
</reference>
<proteinExistence type="inferred from homology"/>
<dbReference type="GO" id="GO:0032259">
    <property type="term" value="P:methylation"/>
    <property type="evidence" value="ECO:0007669"/>
    <property type="project" value="UniProtKB-KW"/>
</dbReference>
<dbReference type="PANTHER" id="PTHR10815:SF12">
    <property type="entry name" value="METHYLATED-DNA--PROTEIN-CYSTEINE METHYLTRANSFERASE, INDUCIBLE"/>
    <property type="match status" value="1"/>
</dbReference>
<keyword evidence="13" id="KW-1185">Reference proteome</keyword>
<dbReference type="NCBIfam" id="TIGR00589">
    <property type="entry name" value="ogt"/>
    <property type="match status" value="1"/>
</dbReference>
<keyword evidence="6 9" id="KW-0227">DNA damage</keyword>
<protein>
    <recommendedName>
        <fullName evidence="9">Methylated-DNA--protein-cysteine methyltransferase</fullName>
        <ecNumber evidence="9">2.1.1.63</ecNumber>
    </recommendedName>
    <alternativeName>
        <fullName evidence="9">6-O-methylguanine-DNA methyltransferase</fullName>
        <shortName evidence="9">MGMT</shortName>
    </alternativeName>
    <alternativeName>
        <fullName evidence="9">O-6-methylguanine-DNA-alkyltransferase</fullName>
    </alternativeName>
</protein>
<evidence type="ECO:0000256" key="2">
    <source>
        <dbReference type="ARBA" id="ARBA00008711"/>
    </source>
</evidence>
<evidence type="ECO:0000259" key="11">
    <source>
        <dbReference type="Pfam" id="PF02870"/>
    </source>
</evidence>
<evidence type="ECO:0000313" key="12">
    <source>
        <dbReference type="EMBL" id="TCP65147.1"/>
    </source>
</evidence>
<dbReference type="EMBL" id="SLXT01000006">
    <property type="protein sequence ID" value="TCP65147.1"/>
    <property type="molecule type" value="Genomic_DNA"/>
</dbReference>
<evidence type="ECO:0000256" key="3">
    <source>
        <dbReference type="ARBA" id="ARBA00022490"/>
    </source>
</evidence>
<dbReference type="CDD" id="cd06445">
    <property type="entry name" value="ATase"/>
    <property type="match status" value="1"/>
</dbReference>
<dbReference type="InterPro" id="IPR036388">
    <property type="entry name" value="WH-like_DNA-bd_sf"/>
</dbReference>
<keyword evidence="7 9" id="KW-0234">DNA repair</keyword>
<feature type="domain" description="Methylated-DNA-[protein]-cysteine S-methyltransferase DNA binding" evidence="10">
    <location>
        <begin position="81"/>
        <end position="161"/>
    </location>
</feature>
<dbReference type="Gene3D" id="1.10.10.10">
    <property type="entry name" value="Winged helix-like DNA-binding domain superfamily/Winged helix DNA-binding domain"/>
    <property type="match status" value="1"/>
</dbReference>
<keyword evidence="3 9" id="KW-0963">Cytoplasm</keyword>
<evidence type="ECO:0000256" key="8">
    <source>
        <dbReference type="ARBA" id="ARBA00049348"/>
    </source>
</evidence>
<comment type="function">
    <text evidence="9">Involved in the cellular defense against the biological effects of O6-methylguanine (O6-MeG) and O4-methylthymine (O4-MeT) in DNA. Repairs the methylated nucleobase in DNA by stoichiometrically transferring the methyl group to a cysteine residue in the enzyme. This is a suicide reaction: the enzyme is irreversibly inactivated.</text>
</comment>
<feature type="active site" description="Nucleophile; methyl group acceptor" evidence="9">
    <location>
        <position position="131"/>
    </location>
</feature>
<keyword evidence="4 9" id="KW-0489">Methyltransferase</keyword>
<feature type="domain" description="Methylguanine DNA methyltransferase ribonuclease-like" evidence="11">
    <location>
        <begin position="5"/>
        <end position="74"/>
    </location>
</feature>
<evidence type="ECO:0000313" key="13">
    <source>
        <dbReference type="Proteomes" id="UP000294813"/>
    </source>
</evidence>
<organism evidence="12 13">
    <name type="scientific">Heliophilum fasciatum</name>
    <dbReference type="NCBI Taxonomy" id="35700"/>
    <lineage>
        <taxon>Bacteria</taxon>
        <taxon>Bacillati</taxon>
        <taxon>Bacillota</taxon>
        <taxon>Clostridia</taxon>
        <taxon>Eubacteriales</taxon>
        <taxon>Heliobacteriaceae</taxon>
        <taxon>Heliophilum</taxon>
    </lineage>
</organism>
<dbReference type="GO" id="GO:0006307">
    <property type="term" value="P:DNA alkylation repair"/>
    <property type="evidence" value="ECO:0007669"/>
    <property type="project" value="UniProtKB-UniRule"/>
</dbReference>
<name>A0A4R2RRN9_9FIRM</name>
<sequence>MNSMIYYDDLSTDMGTIYVALQERGVCKVALREDDWQTYLQRHSSIHDRQRCAGVRQELQEYFRGERRQFTVPLVIEGTYFYRQVWQALLQIPYGQVRTYEDIAREIGRPRAYRAVGQANYHNPLPILIPCHRVIGKNGKLTGYMGSYTGMKAQLLQLEGAMLS</sequence>
<dbReference type="InterPro" id="IPR036217">
    <property type="entry name" value="MethylDNA_cys_MeTrfase_DNAb"/>
</dbReference>
<comment type="subcellular location">
    <subcellularLocation>
        <location evidence="9">Cytoplasm</location>
    </subcellularLocation>
</comment>
<evidence type="ECO:0000256" key="4">
    <source>
        <dbReference type="ARBA" id="ARBA00022603"/>
    </source>
</evidence>
<comment type="similarity">
    <text evidence="2 9">Belongs to the MGMT family.</text>
</comment>
<dbReference type="Gene3D" id="3.30.160.70">
    <property type="entry name" value="Methylated DNA-protein cysteine methyltransferase domain"/>
    <property type="match status" value="1"/>
</dbReference>
<comment type="catalytic activity">
    <reaction evidence="8 9">
        <text>a 6-O-methyl-2'-deoxyguanosine in DNA + L-cysteinyl-[protein] = S-methyl-L-cysteinyl-[protein] + a 2'-deoxyguanosine in DNA</text>
        <dbReference type="Rhea" id="RHEA:24000"/>
        <dbReference type="Rhea" id="RHEA-COMP:10131"/>
        <dbReference type="Rhea" id="RHEA-COMP:10132"/>
        <dbReference type="Rhea" id="RHEA-COMP:11367"/>
        <dbReference type="Rhea" id="RHEA-COMP:11368"/>
        <dbReference type="ChEBI" id="CHEBI:29950"/>
        <dbReference type="ChEBI" id="CHEBI:82612"/>
        <dbReference type="ChEBI" id="CHEBI:85445"/>
        <dbReference type="ChEBI" id="CHEBI:85448"/>
        <dbReference type="EC" id="2.1.1.63"/>
    </reaction>
</comment>
<dbReference type="PROSITE" id="PS00374">
    <property type="entry name" value="MGMT"/>
    <property type="match status" value="1"/>
</dbReference>
<comment type="miscellaneous">
    <text evidence="9">This enzyme catalyzes only one turnover and therefore is not strictly catalytic. According to one definition, an enzyme is a biocatalyst that acts repeatedly and over many reaction cycles.</text>
</comment>
<dbReference type="Pfam" id="PF01035">
    <property type="entry name" value="DNA_binding_1"/>
    <property type="match status" value="1"/>
</dbReference>
<gene>
    <name evidence="12" type="ORF">EDD73_10625</name>
</gene>
<dbReference type="SUPFAM" id="SSF46767">
    <property type="entry name" value="Methylated DNA-protein cysteine methyltransferase, C-terminal domain"/>
    <property type="match status" value="1"/>
</dbReference>
<keyword evidence="5 9" id="KW-0808">Transferase</keyword>
<dbReference type="InterPro" id="IPR008332">
    <property type="entry name" value="MethylG_MeTrfase_N"/>
</dbReference>
<dbReference type="FunFam" id="1.10.10.10:FF:000214">
    <property type="entry name" value="Methylated-DNA--protein-cysteine methyltransferase"/>
    <property type="match status" value="1"/>
</dbReference>
<comment type="catalytic activity">
    <reaction evidence="1 9">
        <text>a 4-O-methyl-thymidine in DNA + L-cysteinyl-[protein] = a thymidine in DNA + S-methyl-L-cysteinyl-[protein]</text>
        <dbReference type="Rhea" id="RHEA:53428"/>
        <dbReference type="Rhea" id="RHEA-COMP:10131"/>
        <dbReference type="Rhea" id="RHEA-COMP:10132"/>
        <dbReference type="Rhea" id="RHEA-COMP:13555"/>
        <dbReference type="Rhea" id="RHEA-COMP:13556"/>
        <dbReference type="ChEBI" id="CHEBI:29950"/>
        <dbReference type="ChEBI" id="CHEBI:82612"/>
        <dbReference type="ChEBI" id="CHEBI:137386"/>
        <dbReference type="ChEBI" id="CHEBI:137387"/>
        <dbReference type="EC" id="2.1.1.63"/>
    </reaction>
</comment>
<dbReference type="AlphaFoldDB" id="A0A4R2RRN9"/>
<dbReference type="PANTHER" id="PTHR10815">
    <property type="entry name" value="METHYLATED-DNA--PROTEIN-CYSTEINE METHYLTRANSFERASE"/>
    <property type="match status" value="1"/>
</dbReference>